<organism evidence="1 2">
    <name type="scientific">Senna tora</name>
    <dbReference type="NCBI Taxonomy" id="362788"/>
    <lineage>
        <taxon>Eukaryota</taxon>
        <taxon>Viridiplantae</taxon>
        <taxon>Streptophyta</taxon>
        <taxon>Embryophyta</taxon>
        <taxon>Tracheophyta</taxon>
        <taxon>Spermatophyta</taxon>
        <taxon>Magnoliopsida</taxon>
        <taxon>eudicotyledons</taxon>
        <taxon>Gunneridae</taxon>
        <taxon>Pentapetalae</taxon>
        <taxon>rosids</taxon>
        <taxon>fabids</taxon>
        <taxon>Fabales</taxon>
        <taxon>Fabaceae</taxon>
        <taxon>Caesalpinioideae</taxon>
        <taxon>Cassia clade</taxon>
        <taxon>Senna</taxon>
    </lineage>
</organism>
<gene>
    <name evidence="1" type="ORF">G2W53_005888</name>
</gene>
<evidence type="ECO:0000313" key="2">
    <source>
        <dbReference type="Proteomes" id="UP000634136"/>
    </source>
</evidence>
<reference evidence="1" key="1">
    <citation type="submission" date="2020-09" db="EMBL/GenBank/DDBJ databases">
        <title>Genome-Enabled Discovery of Anthraquinone Biosynthesis in Senna tora.</title>
        <authorList>
            <person name="Kang S.-H."/>
            <person name="Pandey R.P."/>
            <person name="Lee C.-M."/>
            <person name="Sim J.-S."/>
            <person name="Jeong J.-T."/>
            <person name="Choi B.-S."/>
            <person name="Jung M."/>
            <person name="Ginzburg D."/>
            <person name="Zhao K."/>
            <person name="Won S.Y."/>
            <person name="Oh T.-J."/>
            <person name="Yu Y."/>
            <person name="Kim N.-H."/>
            <person name="Lee O.R."/>
            <person name="Lee T.-H."/>
            <person name="Bashyal P."/>
            <person name="Kim T.-S."/>
            <person name="Lee W.-H."/>
            <person name="Kawkins C."/>
            <person name="Kim C.-K."/>
            <person name="Kim J.S."/>
            <person name="Ahn B.O."/>
            <person name="Rhee S.Y."/>
            <person name="Sohng J.K."/>
        </authorList>
    </citation>
    <scope>NUCLEOTIDE SEQUENCE</scope>
    <source>
        <tissue evidence="1">Leaf</tissue>
    </source>
</reference>
<dbReference type="InterPro" id="IPR014729">
    <property type="entry name" value="Rossmann-like_a/b/a_fold"/>
</dbReference>
<accession>A0A835CDB6</accession>
<comment type="caution">
    <text evidence="1">The sequence shown here is derived from an EMBL/GenBank/DDBJ whole genome shotgun (WGS) entry which is preliminary data.</text>
</comment>
<sequence>MARLGLGREAGDAAARKVMVVAEGTRESTTALQYALSHAILEQDELILLQIGNPSPWRNAFSTFLKRPMIGEEGGGGGAGGGGGGAGEGEVDFIEEMKRSCKVAQPNIEVRIVRAAVVEGKDKAMLILSQAMSLGIDVIIIGQRRSLSTMLGYKRGGGGNVRGTRMIDTVEFLIENSPCTCVAVQRKGQAGYLLNTKTHKNFWLLA</sequence>
<dbReference type="PANTHER" id="PTHR47867:SF1">
    <property type="entry name" value="ADENINE NUCLEOTIDE ALPHA HYDROLASES-LIKE SUPERFAMILY PROTEIN"/>
    <property type="match status" value="1"/>
</dbReference>
<proteinExistence type="predicted"/>
<dbReference type="Gene3D" id="3.40.50.620">
    <property type="entry name" value="HUPs"/>
    <property type="match status" value="1"/>
</dbReference>
<name>A0A835CDB6_9FABA</name>
<dbReference type="AlphaFoldDB" id="A0A835CDB6"/>
<dbReference type="Proteomes" id="UP000634136">
    <property type="component" value="Unassembled WGS sequence"/>
</dbReference>
<protein>
    <submittedName>
        <fullName evidence="1">Universal stress protein</fullName>
    </submittedName>
</protein>
<dbReference type="OrthoDB" id="786029at2759"/>
<dbReference type="PANTHER" id="PTHR47867">
    <property type="entry name" value="ADENINE NUCLEOTIDE ALPHA HYDROLASES-LIKE SUPERFAMILY PROTEIN"/>
    <property type="match status" value="1"/>
</dbReference>
<dbReference type="SUPFAM" id="SSF52402">
    <property type="entry name" value="Adenine nucleotide alpha hydrolases-like"/>
    <property type="match status" value="1"/>
</dbReference>
<evidence type="ECO:0000313" key="1">
    <source>
        <dbReference type="EMBL" id="KAF7837406.1"/>
    </source>
</evidence>
<keyword evidence="2" id="KW-1185">Reference proteome</keyword>
<dbReference type="EMBL" id="JAAIUW010000003">
    <property type="protein sequence ID" value="KAF7837406.1"/>
    <property type="molecule type" value="Genomic_DNA"/>
</dbReference>